<protein>
    <submittedName>
        <fullName evidence="6">Luciferase-like monooxygenase</fullName>
    </submittedName>
</protein>
<evidence type="ECO:0000256" key="4">
    <source>
        <dbReference type="ARBA" id="ARBA00023033"/>
    </source>
</evidence>
<keyword evidence="7" id="KW-1185">Reference proteome</keyword>
<proteinExistence type="predicted"/>
<dbReference type="GO" id="GO:0008726">
    <property type="term" value="F:alkanesulfonate monooxygenase activity"/>
    <property type="evidence" value="ECO:0007669"/>
    <property type="project" value="TreeGrafter"/>
</dbReference>
<reference evidence="6 7" key="1">
    <citation type="submission" date="2018-08" db="EMBL/GenBank/DDBJ databases">
        <title>Sequencing the genomes of 1000 actinobacteria strains.</title>
        <authorList>
            <person name="Klenk H.-P."/>
        </authorList>
    </citation>
    <scope>NUCLEOTIDE SEQUENCE [LARGE SCALE GENOMIC DNA]</scope>
    <source>
        <strain evidence="6 7">DSM 22967</strain>
    </source>
</reference>
<keyword evidence="3" id="KW-0560">Oxidoreductase</keyword>
<keyword evidence="4 6" id="KW-0503">Monooxygenase</keyword>
<evidence type="ECO:0000256" key="2">
    <source>
        <dbReference type="ARBA" id="ARBA00022643"/>
    </source>
</evidence>
<dbReference type="RefSeq" id="WP_115921638.1">
    <property type="nucleotide sequence ID" value="NZ_QTUA01000001.1"/>
</dbReference>
<dbReference type="Gene3D" id="3.20.20.30">
    <property type="entry name" value="Luciferase-like domain"/>
    <property type="match status" value="1"/>
</dbReference>
<evidence type="ECO:0000256" key="1">
    <source>
        <dbReference type="ARBA" id="ARBA00022630"/>
    </source>
</evidence>
<dbReference type="EMBL" id="QTUA01000001">
    <property type="protein sequence ID" value="REF29531.1"/>
    <property type="molecule type" value="Genomic_DNA"/>
</dbReference>
<dbReference type="Proteomes" id="UP000256253">
    <property type="component" value="Unassembled WGS sequence"/>
</dbReference>
<dbReference type="AlphaFoldDB" id="A0A3D9UXJ6"/>
<evidence type="ECO:0000313" key="6">
    <source>
        <dbReference type="EMBL" id="REF29531.1"/>
    </source>
</evidence>
<dbReference type="SUPFAM" id="SSF51679">
    <property type="entry name" value="Bacterial luciferase-like"/>
    <property type="match status" value="1"/>
</dbReference>
<dbReference type="OrthoDB" id="7374740at2"/>
<evidence type="ECO:0000256" key="3">
    <source>
        <dbReference type="ARBA" id="ARBA00023002"/>
    </source>
</evidence>
<accession>A0A3D9UXJ6</accession>
<dbReference type="InterPro" id="IPR036661">
    <property type="entry name" value="Luciferase-like_sf"/>
</dbReference>
<sequence length="290" mass="32060">MRFGITILPEHPWSRAQVLWQQAEGYGFDHAWTYDHVTWAGLPDSPWFSATTTLTAASTVTGLMRLGMFVASPNFRHPGAFLREITALDDISGGRFLLGLGTGGDLDSRILGGPELTVKQRVDRFEEFAEVLDVLLTNDKVTHRGEYFTIDGLATAPGPRQRPRTPFIMAGNGPRSIRMAVSLGAGWVTTGVKGESQDDWWASLEQLSGRLDAALDKAGRDRWGFGRFLNLDAGQRYSLESAALFEDMVGRAGELGFTDVITHWPREKDVYVGSLDTLEQVVADVIPKFR</sequence>
<dbReference type="Pfam" id="PF00296">
    <property type="entry name" value="Bac_luciferase"/>
    <property type="match status" value="1"/>
</dbReference>
<dbReference type="GO" id="GO:0046306">
    <property type="term" value="P:alkanesulfonate catabolic process"/>
    <property type="evidence" value="ECO:0007669"/>
    <property type="project" value="TreeGrafter"/>
</dbReference>
<keyword evidence="1" id="KW-0285">Flavoprotein</keyword>
<dbReference type="PANTHER" id="PTHR42847:SF4">
    <property type="entry name" value="ALKANESULFONATE MONOOXYGENASE-RELATED"/>
    <property type="match status" value="1"/>
</dbReference>
<gene>
    <name evidence="6" type="ORF">DFJ65_0482</name>
</gene>
<feature type="domain" description="Luciferase-like" evidence="5">
    <location>
        <begin position="1"/>
        <end position="202"/>
    </location>
</feature>
<evidence type="ECO:0000313" key="7">
    <source>
        <dbReference type="Proteomes" id="UP000256253"/>
    </source>
</evidence>
<organism evidence="6 7">
    <name type="scientific">Calidifontibacter indicus</name>
    <dbReference type="NCBI Taxonomy" id="419650"/>
    <lineage>
        <taxon>Bacteria</taxon>
        <taxon>Bacillati</taxon>
        <taxon>Actinomycetota</taxon>
        <taxon>Actinomycetes</taxon>
        <taxon>Micrococcales</taxon>
        <taxon>Dermacoccaceae</taxon>
        <taxon>Calidifontibacter</taxon>
    </lineage>
</organism>
<dbReference type="PANTHER" id="PTHR42847">
    <property type="entry name" value="ALKANESULFONATE MONOOXYGENASE"/>
    <property type="match status" value="1"/>
</dbReference>
<keyword evidence="2" id="KW-0288">FMN</keyword>
<dbReference type="InterPro" id="IPR011251">
    <property type="entry name" value="Luciferase-like_dom"/>
</dbReference>
<evidence type="ECO:0000259" key="5">
    <source>
        <dbReference type="Pfam" id="PF00296"/>
    </source>
</evidence>
<dbReference type="InterPro" id="IPR050172">
    <property type="entry name" value="SsuD_RutA_monooxygenase"/>
</dbReference>
<comment type="caution">
    <text evidence="6">The sequence shown here is derived from an EMBL/GenBank/DDBJ whole genome shotgun (WGS) entry which is preliminary data.</text>
</comment>
<name>A0A3D9UXJ6_9MICO</name>